<sequence>MILDAAWHLTDALYPARQPEYIYKSRPFWWWHFYKDLDLHTQKFRNLTESHELPIRTQLSFAEDLDFSLSHALADFPAETFEAVTKAIDRELSALCPLHLTQKRENDQYISYQHLDTPGRLFLSL</sequence>
<accession>A0A8H7K787</accession>
<reference evidence="1" key="1">
    <citation type="submission" date="2020-10" db="EMBL/GenBank/DDBJ databases">
        <title>High-Quality Genome Resource of Clonostachys rosea strain S41 by Oxford Nanopore Long-Read Sequencing.</title>
        <authorList>
            <person name="Wang H."/>
        </authorList>
    </citation>
    <scope>NUCLEOTIDE SEQUENCE</scope>
    <source>
        <strain evidence="1">S41</strain>
    </source>
</reference>
<comment type="caution">
    <text evidence="1">The sequence shown here is derived from an EMBL/GenBank/DDBJ whole genome shotgun (WGS) entry which is preliminary data.</text>
</comment>
<organism evidence="1 2">
    <name type="scientific">Bionectria ochroleuca</name>
    <name type="common">Gliocladium roseum</name>
    <dbReference type="NCBI Taxonomy" id="29856"/>
    <lineage>
        <taxon>Eukaryota</taxon>
        <taxon>Fungi</taxon>
        <taxon>Dikarya</taxon>
        <taxon>Ascomycota</taxon>
        <taxon>Pezizomycotina</taxon>
        <taxon>Sordariomycetes</taxon>
        <taxon>Hypocreomycetidae</taxon>
        <taxon>Hypocreales</taxon>
        <taxon>Bionectriaceae</taxon>
        <taxon>Clonostachys</taxon>
    </lineage>
</organism>
<proteinExistence type="predicted"/>
<gene>
    <name evidence="1" type="ORF">IM811_004455</name>
</gene>
<name>A0A8H7K787_BIOOC</name>
<dbReference type="Proteomes" id="UP000616885">
    <property type="component" value="Unassembled WGS sequence"/>
</dbReference>
<evidence type="ECO:0000313" key="2">
    <source>
        <dbReference type="Proteomes" id="UP000616885"/>
    </source>
</evidence>
<dbReference type="AlphaFoldDB" id="A0A8H7K787"/>
<protein>
    <submittedName>
        <fullName evidence="1">Uncharacterized protein</fullName>
    </submittedName>
</protein>
<evidence type="ECO:0000313" key="1">
    <source>
        <dbReference type="EMBL" id="KAF9744833.1"/>
    </source>
</evidence>
<dbReference type="EMBL" id="JADCTT010000013">
    <property type="protein sequence ID" value="KAF9744833.1"/>
    <property type="molecule type" value="Genomic_DNA"/>
</dbReference>